<comment type="caution">
    <text evidence="1">The sequence shown here is derived from an EMBL/GenBank/DDBJ whole genome shotgun (WGS) entry which is preliminary data.</text>
</comment>
<dbReference type="RefSeq" id="WP_106278021.1">
    <property type="nucleotide sequence ID" value="NZ_PVTG01000009.1"/>
</dbReference>
<accession>A0A2T0TRS3</accession>
<evidence type="ECO:0000313" key="1">
    <source>
        <dbReference type="EMBL" id="PRY48385.1"/>
    </source>
</evidence>
<sequence>MSKERFAHDALLSIELGADDRAPGGVITVALCGSREHEPPCPLAPHHTRAERAGDEVRLRVLFAAEPDEESRVRAMIDDALAAGMGVTPEDGTVSWRLVGTWASEVRPEEQEHAGRLTGS</sequence>
<evidence type="ECO:0000313" key="2">
    <source>
        <dbReference type="Proteomes" id="UP000239210"/>
    </source>
</evidence>
<dbReference type="AlphaFoldDB" id="A0A2T0TRS3"/>
<keyword evidence="2" id="KW-1185">Reference proteome</keyword>
<gene>
    <name evidence="1" type="ORF">LY71_10922</name>
</gene>
<protein>
    <submittedName>
        <fullName evidence="1">Uncharacterized protein</fullName>
    </submittedName>
</protein>
<dbReference type="EMBL" id="PVTG01000009">
    <property type="protein sequence ID" value="PRY48385.1"/>
    <property type="molecule type" value="Genomic_DNA"/>
</dbReference>
<proteinExistence type="predicted"/>
<dbReference type="OrthoDB" id="3785690at2"/>
<reference evidence="1 2" key="1">
    <citation type="submission" date="2018-03" db="EMBL/GenBank/DDBJ databases">
        <title>Genomic Encyclopedia of Archaeal and Bacterial Type Strains, Phase II (KMG-II): from individual species to whole genera.</title>
        <authorList>
            <person name="Goeker M."/>
        </authorList>
    </citation>
    <scope>NUCLEOTIDE SEQUENCE [LARGE SCALE GENOMIC DNA]</scope>
    <source>
        <strain evidence="1 2">DSM 45416</strain>
    </source>
</reference>
<dbReference type="Proteomes" id="UP000239210">
    <property type="component" value="Unassembled WGS sequence"/>
</dbReference>
<name>A0A2T0TRS3_9ACTN</name>
<organism evidence="1 2">
    <name type="scientific">Geodermatophilus tzadiensis</name>
    <dbReference type="NCBI Taxonomy" id="1137988"/>
    <lineage>
        <taxon>Bacteria</taxon>
        <taxon>Bacillati</taxon>
        <taxon>Actinomycetota</taxon>
        <taxon>Actinomycetes</taxon>
        <taxon>Geodermatophilales</taxon>
        <taxon>Geodermatophilaceae</taxon>
        <taxon>Geodermatophilus</taxon>
    </lineage>
</organism>